<dbReference type="Pfam" id="PF12937">
    <property type="entry name" value="F-box-like"/>
    <property type="match status" value="1"/>
</dbReference>
<evidence type="ECO:0000313" key="3">
    <source>
        <dbReference type="EMBL" id="EPS93444.1"/>
    </source>
</evidence>
<evidence type="ECO:0000259" key="2">
    <source>
        <dbReference type="Pfam" id="PF12937"/>
    </source>
</evidence>
<dbReference type="InParanoid" id="S8F3C6"/>
<name>S8F3C6_FOMSC</name>
<dbReference type="OrthoDB" id="2447803at2759"/>
<dbReference type="HOGENOM" id="CLU_021164_5_0_1"/>
<proteinExistence type="predicted"/>
<accession>S8F3C6</accession>
<dbReference type="STRING" id="743788.S8F3C6"/>
<gene>
    <name evidence="3" type="ORF">FOMPIDRAFT_1136145</name>
</gene>
<dbReference type="Gene3D" id="1.20.1280.50">
    <property type="match status" value="1"/>
</dbReference>
<dbReference type="SUPFAM" id="SSF52047">
    <property type="entry name" value="RNI-like"/>
    <property type="match status" value="1"/>
</dbReference>
<dbReference type="EMBL" id="KE504275">
    <property type="protein sequence ID" value="EPS93444.1"/>
    <property type="molecule type" value="Genomic_DNA"/>
</dbReference>
<sequence>MASSAASTLADVSELIAIILSFLDNRSLATSARVCKRWKEIALDLLWREVDDLHRLFTTLSPYRKPMKKLDGGRTIQSYKFRKRVTKNDTRLWMPYASRVRRLVFDERSPKYRTKVIDNSVFFDCSMAKLHHLGGILPNLQSLVWHVHRWDSQLKCMTFMHKTVREFDVEIHPTIKAGDDINYVWQMGTMMPDLTHLTLRRGGPLSQVEAHFCSAFKMLPKLQKVVLPCCSSTNNIMEALSHLKDLQELILAGPNEGRCTADFADVASFAPALCEGAFPALKRMSFSSPLPAATLFIQSPFFPATITRLYVHLTATAEPASLRELLSVIARRCPDLVDLVIDFIMCPATTLGAVPPLDARPSITTFRPLFTCRQLTSFEFRWDYPLHLYDHDMHEFAAAWPGIEQLMLNSEAVLEMTPSPLTLASLIPFAEHCPRLRQLGLYIDADVMPTDPIDGPFQSLRKLSVGASSITAADPVALFLSQLCSPCCEIVSGFRWPDAYGIALDNAGIFDERRARICEFWVRWNEVQKILPVVVRARMEERDRCLGGRSPGSGTPELMANRSLTGSPRQDILCD</sequence>
<dbReference type="AlphaFoldDB" id="S8F3C6"/>
<dbReference type="PANTHER" id="PTHR38926">
    <property type="entry name" value="F-BOX DOMAIN CONTAINING PROTEIN, EXPRESSED"/>
    <property type="match status" value="1"/>
</dbReference>
<dbReference type="SUPFAM" id="SSF81383">
    <property type="entry name" value="F-box domain"/>
    <property type="match status" value="1"/>
</dbReference>
<keyword evidence="4" id="KW-1185">Reference proteome</keyword>
<evidence type="ECO:0000256" key="1">
    <source>
        <dbReference type="SAM" id="MobiDB-lite"/>
    </source>
</evidence>
<reference evidence="3 4" key="1">
    <citation type="journal article" date="2012" name="Science">
        <title>The Paleozoic origin of enzymatic lignin decomposition reconstructed from 31 fungal genomes.</title>
        <authorList>
            <person name="Floudas D."/>
            <person name="Binder M."/>
            <person name="Riley R."/>
            <person name="Barry K."/>
            <person name="Blanchette R.A."/>
            <person name="Henrissat B."/>
            <person name="Martinez A.T."/>
            <person name="Otillar R."/>
            <person name="Spatafora J.W."/>
            <person name="Yadav J.S."/>
            <person name="Aerts A."/>
            <person name="Benoit I."/>
            <person name="Boyd A."/>
            <person name="Carlson A."/>
            <person name="Copeland A."/>
            <person name="Coutinho P.M."/>
            <person name="de Vries R.P."/>
            <person name="Ferreira P."/>
            <person name="Findley K."/>
            <person name="Foster B."/>
            <person name="Gaskell J."/>
            <person name="Glotzer D."/>
            <person name="Gorecki P."/>
            <person name="Heitman J."/>
            <person name="Hesse C."/>
            <person name="Hori C."/>
            <person name="Igarashi K."/>
            <person name="Jurgens J.A."/>
            <person name="Kallen N."/>
            <person name="Kersten P."/>
            <person name="Kohler A."/>
            <person name="Kuees U."/>
            <person name="Kumar T.K.A."/>
            <person name="Kuo A."/>
            <person name="LaButti K."/>
            <person name="Larrondo L.F."/>
            <person name="Lindquist E."/>
            <person name="Ling A."/>
            <person name="Lombard V."/>
            <person name="Lucas S."/>
            <person name="Lundell T."/>
            <person name="Martin R."/>
            <person name="McLaughlin D.J."/>
            <person name="Morgenstern I."/>
            <person name="Morin E."/>
            <person name="Murat C."/>
            <person name="Nagy L.G."/>
            <person name="Nolan M."/>
            <person name="Ohm R.A."/>
            <person name="Patyshakuliyeva A."/>
            <person name="Rokas A."/>
            <person name="Ruiz-Duenas F.J."/>
            <person name="Sabat G."/>
            <person name="Salamov A."/>
            <person name="Samejima M."/>
            <person name="Schmutz J."/>
            <person name="Slot J.C."/>
            <person name="St John F."/>
            <person name="Stenlid J."/>
            <person name="Sun H."/>
            <person name="Sun S."/>
            <person name="Syed K."/>
            <person name="Tsang A."/>
            <person name="Wiebenga A."/>
            <person name="Young D."/>
            <person name="Pisabarro A."/>
            <person name="Eastwood D.C."/>
            <person name="Martin F."/>
            <person name="Cullen D."/>
            <person name="Grigoriev I.V."/>
            <person name="Hibbett D.S."/>
        </authorList>
    </citation>
    <scope>NUCLEOTIDE SEQUENCE</scope>
    <source>
        <strain evidence="4">FP-58527</strain>
    </source>
</reference>
<evidence type="ECO:0000313" key="4">
    <source>
        <dbReference type="Proteomes" id="UP000015241"/>
    </source>
</evidence>
<dbReference type="InterPro" id="IPR032675">
    <property type="entry name" value="LRR_dom_sf"/>
</dbReference>
<dbReference type="InterPro" id="IPR001810">
    <property type="entry name" value="F-box_dom"/>
</dbReference>
<dbReference type="Proteomes" id="UP000015241">
    <property type="component" value="Unassembled WGS sequence"/>
</dbReference>
<feature type="domain" description="F-box" evidence="2">
    <location>
        <begin position="14"/>
        <end position="50"/>
    </location>
</feature>
<dbReference type="Gene3D" id="3.80.10.10">
    <property type="entry name" value="Ribonuclease Inhibitor"/>
    <property type="match status" value="1"/>
</dbReference>
<dbReference type="PANTHER" id="PTHR38926:SF5">
    <property type="entry name" value="F-BOX AND LEUCINE-RICH REPEAT PROTEIN 6"/>
    <property type="match status" value="1"/>
</dbReference>
<dbReference type="InterPro" id="IPR036047">
    <property type="entry name" value="F-box-like_dom_sf"/>
</dbReference>
<feature type="region of interest" description="Disordered" evidence="1">
    <location>
        <begin position="544"/>
        <end position="575"/>
    </location>
</feature>
<organism evidence="3 4">
    <name type="scientific">Fomitopsis schrenkii</name>
    <name type="common">Brown rot fungus</name>
    <dbReference type="NCBI Taxonomy" id="2126942"/>
    <lineage>
        <taxon>Eukaryota</taxon>
        <taxon>Fungi</taxon>
        <taxon>Dikarya</taxon>
        <taxon>Basidiomycota</taxon>
        <taxon>Agaricomycotina</taxon>
        <taxon>Agaricomycetes</taxon>
        <taxon>Polyporales</taxon>
        <taxon>Fomitopsis</taxon>
    </lineage>
</organism>
<protein>
    <recommendedName>
        <fullName evidence="2">F-box domain-containing protein</fullName>
    </recommendedName>
</protein>
<dbReference type="eggNOG" id="ENOG502RGR9">
    <property type="taxonomic scope" value="Eukaryota"/>
</dbReference>